<evidence type="ECO:0000256" key="1">
    <source>
        <dbReference type="ARBA" id="ARBA00004514"/>
    </source>
</evidence>
<proteinExistence type="predicted"/>
<dbReference type="Pfam" id="PF05400">
    <property type="entry name" value="FliT"/>
    <property type="match status" value="1"/>
</dbReference>
<evidence type="ECO:0000256" key="5">
    <source>
        <dbReference type="ARBA" id="ARBA00093797"/>
    </source>
</evidence>
<dbReference type="Gene3D" id="1.20.58.380">
    <property type="entry name" value="Flagellar protein flit"/>
    <property type="match status" value="1"/>
</dbReference>
<keyword evidence="6" id="KW-0966">Cell projection</keyword>
<sequence>MNRLSLVDTTRPVEWDGILADTRAMLEAAQAGDWERVMRLERERQPRIERFFAAEPGPHETTWVRRGIEEILVSDEAVLTLCQAGRSAASSKILDLRHKAAANRVYERTAAV</sequence>
<comment type="caution">
    <text evidence="6">The sequence shown here is derived from an EMBL/GenBank/DDBJ whole genome shotgun (WGS) entry which is preliminary data.</text>
</comment>
<evidence type="ECO:0000256" key="2">
    <source>
        <dbReference type="ARBA" id="ARBA00022490"/>
    </source>
</evidence>
<comment type="subcellular location">
    <subcellularLocation>
        <location evidence="1">Cytoplasm</location>
        <location evidence="1">Cytosol</location>
    </subcellularLocation>
</comment>
<keyword evidence="6" id="KW-0282">Flagellum</keyword>
<evidence type="ECO:0000256" key="3">
    <source>
        <dbReference type="ARBA" id="ARBA00022795"/>
    </source>
</evidence>
<dbReference type="RefSeq" id="WP_369666288.1">
    <property type="nucleotide sequence ID" value="NZ_JBDKXB010000005.1"/>
</dbReference>
<keyword evidence="4" id="KW-0143">Chaperone</keyword>
<protein>
    <recommendedName>
        <fullName evidence="5">Flagellar protein FliT</fullName>
    </recommendedName>
</protein>
<evidence type="ECO:0000256" key="4">
    <source>
        <dbReference type="ARBA" id="ARBA00023186"/>
    </source>
</evidence>
<accession>A0ABV4BEG3</accession>
<dbReference type="InterPro" id="IPR008622">
    <property type="entry name" value="FliT"/>
</dbReference>
<keyword evidence="6" id="KW-0969">Cilium</keyword>
<name>A0ABV4BEG3_9GAMM</name>
<keyword evidence="2" id="KW-0963">Cytoplasm</keyword>
<evidence type="ECO:0000313" key="7">
    <source>
        <dbReference type="Proteomes" id="UP001564408"/>
    </source>
</evidence>
<keyword evidence="7" id="KW-1185">Reference proteome</keyword>
<dbReference type="EMBL" id="JBDKXB010000005">
    <property type="protein sequence ID" value="MEY6431903.1"/>
    <property type="molecule type" value="Genomic_DNA"/>
</dbReference>
<organism evidence="6 7">
    <name type="scientific">Thioalkalicoccus limnaeus</name>
    <dbReference type="NCBI Taxonomy" id="120681"/>
    <lineage>
        <taxon>Bacteria</taxon>
        <taxon>Pseudomonadati</taxon>
        <taxon>Pseudomonadota</taxon>
        <taxon>Gammaproteobacteria</taxon>
        <taxon>Chromatiales</taxon>
        <taxon>Chromatiaceae</taxon>
        <taxon>Thioalkalicoccus</taxon>
    </lineage>
</organism>
<gene>
    <name evidence="6" type="ORF">ABC977_05710</name>
</gene>
<dbReference type="Proteomes" id="UP001564408">
    <property type="component" value="Unassembled WGS sequence"/>
</dbReference>
<keyword evidence="3" id="KW-1005">Bacterial flagellum biogenesis</keyword>
<reference evidence="6 7" key="1">
    <citation type="submission" date="2024-05" db="EMBL/GenBank/DDBJ databases">
        <title>Genome Sequence and Characterization of the New Strain Purple Sulfur Bacterium of Genus Thioalkalicoccus.</title>
        <authorList>
            <person name="Bryantseva I.A."/>
            <person name="Kyndt J.A."/>
            <person name="Imhoff J.F."/>
        </authorList>
    </citation>
    <scope>NUCLEOTIDE SEQUENCE [LARGE SCALE GENOMIC DNA]</scope>
    <source>
        <strain evidence="6 7">Um2</strain>
    </source>
</reference>
<evidence type="ECO:0000313" key="6">
    <source>
        <dbReference type="EMBL" id="MEY6431903.1"/>
    </source>
</evidence>